<dbReference type="AlphaFoldDB" id="A0A7C3G0Q3"/>
<keyword evidence="1" id="KW-0812">Transmembrane</keyword>
<feature type="non-terminal residue" evidence="2">
    <location>
        <position position="1"/>
    </location>
</feature>
<feature type="transmembrane region" description="Helical" evidence="1">
    <location>
        <begin position="293"/>
        <end position="310"/>
    </location>
</feature>
<feature type="transmembrane region" description="Helical" evidence="1">
    <location>
        <begin position="271"/>
        <end position="287"/>
    </location>
</feature>
<proteinExistence type="predicted"/>
<organism evidence="2">
    <name type="scientific">Hellea balneolensis</name>
    <dbReference type="NCBI Taxonomy" id="287478"/>
    <lineage>
        <taxon>Bacteria</taxon>
        <taxon>Pseudomonadati</taxon>
        <taxon>Pseudomonadota</taxon>
        <taxon>Alphaproteobacteria</taxon>
        <taxon>Maricaulales</taxon>
        <taxon>Robiginitomaculaceae</taxon>
        <taxon>Hellea</taxon>
    </lineage>
</organism>
<keyword evidence="1" id="KW-1133">Transmembrane helix</keyword>
<feature type="transmembrane region" description="Helical" evidence="1">
    <location>
        <begin position="141"/>
        <end position="169"/>
    </location>
</feature>
<sequence length="318" mass="35300">ILLCLALQFYVHITQKIAADEFVYLSHIRDFQQGDLHTVMQNFHVHVFSYLPRLGLDDAKQILIGRAVMWVFEIGILVGIYGIGRAFLSRAASLFAVLVYISSGFILVYGASFRTDPLATAAVMICLFVMVRSPLRTFELALLACAVALGVMISVTVVFFLPALIGAALWRVHLCDHPRRLFVRLSLTALASLIIFTALYQYQIMALLGASGTGNIHSGLPTGIIATSLLPRIDTIISGLLYAPLQSLLLVLGMMLGVLDLFANTTKRDRAMVLFILASPLLSLLFYPGAYPYFYVFIFPSAVLFAGYFFDRIFIQRR</sequence>
<feature type="transmembrane region" description="Helical" evidence="1">
    <location>
        <begin position="181"/>
        <end position="202"/>
    </location>
</feature>
<protein>
    <submittedName>
        <fullName evidence="2">Uncharacterized protein</fullName>
    </submittedName>
</protein>
<feature type="transmembrane region" description="Helical" evidence="1">
    <location>
        <begin position="63"/>
        <end position="84"/>
    </location>
</feature>
<feature type="transmembrane region" description="Helical" evidence="1">
    <location>
        <begin position="236"/>
        <end position="259"/>
    </location>
</feature>
<evidence type="ECO:0000256" key="1">
    <source>
        <dbReference type="SAM" id="Phobius"/>
    </source>
</evidence>
<name>A0A7C3G0Q3_9PROT</name>
<reference evidence="2" key="1">
    <citation type="journal article" date="2020" name="mSystems">
        <title>Genome- and Community-Level Interaction Insights into Carbon Utilization and Element Cycling Functions of Hydrothermarchaeota in Hydrothermal Sediment.</title>
        <authorList>
            <person name="Zhou Z."/>
            <person name="Liu Y."/>
            <person name="Xu W."/>
            <person name="Pan J."/>
            <person name="Luo Z.H."/>
            <person name="Li M."/>
        </authorList>
    </citation>
    <scope>NUCLEOTIDE SEQUENCE [LARGE SCALE GENOMIC DNA]</scope>
    <source>
        <strain evidence="2">HyVt-489</strain>
    </source>
</reference>
<gene>
    <name evidence="2" type="ORF">ENJ46_05650</name>
</gene>
<evidence type="ECO:0000313" key="2">
    <source>
        <dbReference type="EMBL" id="HFB55391.1"/>
    </source>
</evidence>
<dbReference type="Proteomes" id="UP000886042">
    <property type="component" value="Unassembled WGS sequence"/>
</dbReference>
<keyword evidence="1" id="KW-0472">Membrane</keyword>
<dbReference type="EMBL" id="DRMN01000369">
    <property type="protein sequence ID" value="HFB55391.1"/>
    <property type="molecule type" value="Genomic_DNA"/>
</dbReference>
<feature type="transmembrane region" description="Helical" evidence="1">
    <location>
        <begin position="90"/>
        <end position="111"/>
    </location>
</feature>
<comment type="caution">
    <text evidence="2">The sequence shown here is derived from an EMBL/GenBank/DDBJ whole genome shotgun (WGS) entry which is preliminary data.</text>
</comment>
<accession>A0A7C3G0Q3</accession>